<dbReference type="GO" id="GO:0043138">
    <property type="term" value="F:3'-5' DNA helicase activity"/>
    <property type="evidence" value="ECO:0007669"/>
    <property type="project" value="UniProtKB-UniRule"/>
</dbReference>
<feature type="binding site" evidence="16">
    <location>
        <begin position="21"/>
        <end position="28"/>
    </location>
    <ligand>
        <name>ATP</name>
        <dbReference type="ChEBI" id="CHEBI:30616"/>
    </ligand>
</feature>
<dbReference type="HAMAP" id="MF_01485">
    <property type="entry name" value="RecB"/>
    <property type="match status" value="1"/>
</dbReference>
<dbReference type="InterPro" id="IPR014017">
    <property type="entry name" value="DNA_helicase_UvrD-like_C"/>
</dbReference>
<dbReference type="AlphaFoldDB" id="A0A2R8FBP1"/>
<dbReference type="NCBIfam" id="TIGR00609">
    <property type="entry name" value="recB"/>
    <property type="match status" value="1"/>
</dbReference>
<comment type="similarity">
    <text evidence="15">Belongs to the helicase family. UvrD subfamily.</text>
</comment>
<comment type="cofactor">
    <cofactor evidence="15">
        <name>Mg(2+)</name>
        <dbReference type="ChEBI" id="CHEBI:18420"/>
    </cofactor>
    <text evidence="15">Binds 1 Mg(2+) ion per subunit.</text>
</comment>
<dbReference type="EMBL" id="LT993738">
    <property type="protein sequence ID" value="SPN73855.1"/>
    <property type="molecule type" value="Genomic_DNA"/>
</dbReference>
<dbReference type="InterPro" id="IPR014016">
    <property type="entry name" value="UvrD-like_ATP-bd"/>
</dbReference>
<dbReference type="PROSITE" id="PS51198">
    <property type="entry name" value="UVRD_HELICASE_ATP_BIND"/>
    <property type="match status" value="1"/>
</dbReference>
<keyword evidence="1 15" id="KW-0540">Nuclease</keyword>
<dbReference type="EC" id="5.6.2.4" evidence="15"/>
<evidence type="ECO:0000256" key="5">
    <source>
        <dbReference type="ARBA" id="ARBA00022801"/>
    </source>
</evidence>
<dbReference type="EC" id="3.1.11.5" evidence="15"/>
<evidence type="ECO:0000256" key="15">
    <source>
        <dbReference type="HAMAP-Rule" id="MF_01485"/>
    </source>
</evidence>
<keyword evidence="10 15" id="KW-0238">DNA-binding</keyword>
<evidence type="ECO:0000256" key="4">
    <source>
        <dbReference type="ARBA" id="ARBA00022763"/>
    </source>
</evidence>
<keyword evidence="19" id="KW-1185">Reference proteome</keyword>
<comment type="function">
    <text evidence="15">A helicase/nuclease that prepares dsDNA breaks (DSB) for recombinational DNA repair. Binds to DSBs and unwinds DNA via a highly rapid and processive ATP-dependent bidirectional helicase activity. Unwinds dsDNA until it encounters a Chi (crossover hotspot instigator) sequence from the 3' direction. Cuts ssDNA a few nucleotides 3' to the Chi site. The properties and activities of the enzyme are changed at Chi. The Chi-altered holoenzyme produces a long 3'-ssDNA overhang and facilitates RecA-binding to the ssDNA for homologous DNA recombination and repair. Holoenzyme degrades any linearized DNA that is unable to undergo homologous recombination. In the holoenzyme this subunit contributes ATPase, 3'-5' helicase, exonuclease activity and loads RecA onto ssDNA.</text>
</comment>
<feature type="active site" description="For nuclease activity" evidence="15">
    <location>
        <position position="958"/>
    </location>
</feature>
<dbReference type="InterPro" id="IPR011604">
    <property type="entry name" value="PDDEXK-like_dom_sf"/>
</dbReference>
<dbReference type="GO" id="GO:0003677">
    <property type="term" value="F:DNA binding"/>
    <property type="evidence" value="ECO:0007669"/>
    <property type="project" value="UniProtKB-UniRule"/>
</dbReference>
<feature type="binding site" evidence="15">
    <location>
        <position position="958"/>
    </location>
    <ligand>
        <name>Mg(2+)</name>
        <dbReference type="ChEBI" id="CHEBI:18420"/>
    </ligand>
</feature>
<evidence type="ECO:0000313" key="18">
    <source>
        <dbReference type="EMBL" id="SPN73855.1"/>
    </source>
</evidence>
<protein>
    <recommendedName>
        <fullName evidence="15">RecBCD enzyme subunit RecB</fullName>
        <ecNumber evidence="15">3.1.11.5</ecNumber>
        <ecNumber evidence="15">5.6.2.4</ecNumber>
    </recommendedName>
    <alternativeName>
        <fullName evidence="15">DNA 3'-5' helicase subunit RecB</fullName>
    </alternativeName>
    <alternativeName>
        <fullName evidence="15">Exonuclease V subunit RecB</fullName>
        <shortName evidence="15">ExoV subunit RecB</shortName>
    </alternativeName>
    <alternativeName>
        <fullName evidence="15">Helicase/nuclease RecBCD subunit RecB</fullName>
    </alternativeName>
</protein>
<evidence type="ECO:0000256" key="9">
    <source>
        <dbReference type="ARBA" id="ARBA00022842"/>
    </source>
</evidence>
<evidence type="ECO:0000256" key="2">
    <source>
        <dbReference type="ARBA" id="ARBA00022723"/>
    </source>
</evidence>
<dbReference type="Gene3D" id="1.10.486.10">
    <property type="entry name" value="PCRA, domain 4"/>
    <property type="match status" value="1"/>
</dbReference>
<name>A0A2R8FBP1_9CHLA</name>
<keyword evidence="5 15" id="KW-0378">Hydrolase</keyword>
<evidence type="ECO:0000259" key="17">
    <source>
        <dbReference type="PROSITE" id="PS51198"/>
    </source>
</evidence>
<keyword evidence="12 15" id="KW-0413">Isomerase</keyword>
<dbReference type="GO" id="GO:0008854">
    <property type="term" value="F:exodeoxyribonuclease V activity"/>
    <property type="evidence" value="ECO:0007669"/>
    <property type="project" value="UniProtKB-EC"/>
</dbReference>
<dbReference type="OrthoDB" id="9810135at2"/>
<comment type="domain">
    <text evidence="15">The N-terminal DNA-binding domain is a ssDNA-dependent ATPase and has ATP-dependent 3'-5' helicase function. This domain interacts with RecC.</text>
</comment>
<reference evidence="19" key="1">
    <citation type="submission" date="2017-11" db="EMBL/GenBank/DDBJ databases">
        <authorList>
            <person name="Seth-Smith MB H."/>
        </authorList>
    </citation>
    <scope>NUCLEOTIDE SEQUENCE [LARGE SCALE GENOMIC DNA]</scope>
</reference>
<dbReference type="SUPFAM" id="SSF52540">
    <property type="entry name" value="P-loop containing nucleoside triphosphate hydrolases"/>
    <property type="match status" value="1"/>
</dbReference>
<dbReference type="GO" id="GO:0000287">
    <property type="term" value="F:magnesium ion binding"/>
    <property type="evidence" value="ECO:0007669"/>
    <property type="project" value="UniProtKB-UniRule"/>
</dbReference>
<evidence type="ECO:0000256" key="12">
    <source>
        <dbReference type="ARBA" id="ARBA00023235"/>
    </source>
</evidence>
<dbReference type="RefSeq" id="WP_108896798.1">
    <property type="nucleotide sequence ID" value="NZ_LT993738.1"/>
</dbReference>
<dbReference type="Gene3D" id="1.10.3170.10">
    <property type="entry name" value="Recbcd, chain B, domain 2"/>
    <property type="match status" value="1"/>
</dbReference>
<comment type="catalytic activity">
    <reaction evidence="15">
        <text>Exonucleolytic cleavage (in the presence of ATP) in either 5'- to 3'- or 3'- to 5'-direction to yield 5'-phosphooligonucleotides.</text>
        <dbReference type="EC" id="3.1.11.5"/>
    </reaction>
</comment>
<evidence type="ECO:0000256" key="10">
    <source>
        <dbReference type="ARBA" id="ARBA00023125"/>
    </source>
</evidence>
<keyword evidence="3 15" id="KW-0547">Nucleotide-binding</keyword>
<feature type="domain" description="UvrD-like helicase ATP-binding" evidence="17">
    <location>
        <begin position="1"/>
        <end position="443"/>
    </location>
</feature>
<evidence type="ECO:0000256" key="1">
    <source>
        <dbReference type="ARBA" id="ARBA00022722"/>
    </source>
</evidence>
<evidence type="ECO:0000256" key="16">
    <source>
        <dbReference type="PROSITE-ProRule" id="PRU00560"/>
    </source>
</evidence>
<dbReference type="Gene3D" id="3.40.50.300">
    <property type="entry name" value="P-loop containing nucleotide triphosphate hydrolases"/>
    <property type="match status" value="2"/>
</dbReference>
<proteinExistence type="inferred from homology"/>
<comment type="subunit">
    <text evidence="15">Heterotrimer of RecB, RecC and RecD. All subunits contribute to DNA-binding. Interacts with RecA.</text>
</comment>
<keyword evidence="2 15" id="KW-0479">Metal-binding</keyword>
<gene>
    <name evidence="15 18" type="primary">recB</name>
    <name evidence="18" type="ORF">C10C_0708</name>
</gene>
<dbReference type="GO" id="GO:0005829">
    <property type="term" value="C:cytosol"/>
    <property type="evidence" value="ECO:0007669"/>
    <property type="project" value="TreeGrafter"/>
</dbReference>
<dbReference type="InterPro" id="IPR000212">
    <property type="entry name" value="DNA_helicase_UvrD/REP"/>
</dbReference>
<feature type="binding site" evidence="15">
    <location>
        <position position="859"/>
    </location>
    <ligand>
        <name>Mg(2+)</name>
        <dbReference type="ChEBI" id="CHEBI:18420"/>
    </ligand>
</feature>
<dbReference type="InterPro" id="IPR004586">
    <property type="entry name" value="RecB"/>
</dbReference>
<feature type="binding site" evidence="15">
    <location>
        <position position="945"/>
    </location>
    <ligand>
        <name>Mg(2+)</name>
        <dbReference type="ChEBI" id="CHEBI:18420"/>
    </ligand>
</feature>
<evidence type="ECO:0000256" key="8">
    <source>
        <dbReference type="ARBA" id="ARBA00022840"/>
    </source>
</evidence>
<dbReference type="GO" id="GO:0005524">
    <property type="term" value="F:ATP binding"/>
    <property type="evidence" value="ECO:0007669"/>
    <property type="project" value="UniProtKB-UniRule"/>
</dbReference>
<accession>A0A2R8FBP1</accession>
<dbReference type="PANTHER" id="PTHR11070:SF23">
    <property type="entry name" value="RECBCD ENZYME SUBUNIT RECB"/>
    <property type="match status" value="1"/>
</dbReference>
<dbReference type="GO" id="GO:0000724">
    <property type="term" value="P:double-strand break repair via homologous recombination"/>
    <property type="evidence" value="ECO:0007669"/>
    <property type="project" value="UniProtKB-UniRule"/>
</dbReference>
<evidence type="ECO:0000256" key="3">
    <source>
        <dbReference type="ARBA" id="ARBA00022741"/>
    </source>
</evidence>
<evidence type="ECO:0000256" key="7">
    <source>
        <dbReference type="ARBA" id="ARBA00022839"/>
    </source>
</evidence>
<sequence length="1051" mass="122097">MQPFNIFDCNSSIEGKFFLEASAGTGKTFTIEQIILRALIEGSLTHIEHVLAITFTNASTNELKMRIKDNLSHSLKQLKEALNSQTVSLPRYLNINSNVKQIYMKIRNALSTLDQMSLFTIHGFCNFVLEQYFPGRRLIHKNPSLSHPQLILYHIRNYLKQDLWKNVLFVEQFHLLAVRYNVTSKYTSSLIDKLLTSYSQKVPSYLPPRSTTMKQITRWHQKIRPSLLDFPKQSFLEQLIALTSGFKKQPFSILDDLEHFVDLLYSSETHSTLFSFFKIAETFNFKHRLTRYKPCPAFTLLEEMSWIELTLQFCNLDTIFNTLLRDVQFHLKQNYTPWLSPDESVLALEKLLLSPEAQPVVDSIRKRYQLVLIDEFQDTDKYQWNIFSHLFLPDEFLGSLFLIGDPKQSIYEWRNADLPTYLKAKSSFSEDMQLQLINNYRATPKLMQAINLMFGKISPFLEIHGYPPIEYYPLNPQSTETFEVTPYYAPIHFFLYENIKDQALWIFSEAERLKKEQGIPLGQMVILVSDSKQAFELMSYATLPVAFSKNKSILHLTETYVLTIALLEAILYPENYEKISKILLSTLFGLSIDEVTSKKEKYTIYFQSLQTYILKYKFLATFYHIMCTQGEVLLKSSQGDLIFQEMEKLCGYLDTISSYPHHQLLHLKNFSETGMWEEELTISSYSEDLETLKITTIHSSKGLEYEVVFCPGIDRNKKNKSSSELLREMYVALTRAKKQLYLPISKQSSSLQKISALTNYVKLVGVHSSPYDLAIDLSQKYSELFSYSLSTQNKQITKTFSLPPLKTFSLKAPHPKTIFSFSSTKFMLDTHKDQQYFSPSKLLSKQQLPIGEKTGVLIHKILESIQFHLLQDADYLKSTVMRFVKHSHLEGFEDTIVSLISKTFFSPLPFASQTFSLSQISPNKMFRETPFLFLENDELWQGTIDLLFEYKGKYYIIDWKTSFLGETTSDYSATNIAIYIHQEKLDYQGKIYVKATKKFLSQFDINDDVEFGVIFIRGIDTNGNGFFTLKNAFKENLNFNPKATQKYQVYH</sequence>
<keyword evidence="6 15" id="KW-0347">Helicase</keyword>
<dbReference type="GO" id="GO:0009338">
    <property type="term" value="C:exodeoxyribonuclease V complex"/>
    <property type="evidence" value="ECO:0007669"/>
    <property type="project" value="TreeGrafter"/>
</dbReference>
<comment type="domain">
    <text evidence="15">The C-terminal domain has nuclease activity and interacts with RecD. It interacts with RecA, facilitating its loading onto ssDNA.</text>
</comment>
<dbReference type="Proteomes" id="UP000244926">
    <property type="component" value="Chromosome I"/>
</dbReference>
<keyword evidence="8 15" id="KW-0067">ATP-binding</keyword>
<keyword evidence="4 15" id="KW-0227">DNA damage</keyword>
<dbReference type="InterPro" id="IPR011335">
    <property type="entry name" value="Restrct_endonuc-II-like"/>
</dbReference>
<feature type="region of interest" description="Nuclease activity, interacts with RecD and RecA" evidence="15">
    <location>
        <begin position="815"/>
        <end position="1051"/>
    </location>
</feature>
<dbReference type="KEGG" id="csee:C10C_0708"/>
<keyword evidence="9 15" id="KW-0460">Magnesium</keyword>
<dbReference type="Gene3D" id="3.90.320.10">
    <property type="match status" value="2"/>
</dbReference>
<evidence type="ECO:0000256" key="13">
    <source>
        <dbReference type="ARBA" id="ARBA00034617"/>
    </source>
</evidence>
<dbReference type="Pfam" id="PF13361">
    <property type="entry name" value="UvrD_C"/>
    <property type="match status" value="1"/>
</dbReference>
<dbReference type="InterPro" id="IPR027417">
    <property type="entry name" value="P-loop_NTPase"/>
</dbReference>
<keyword evidence="11 15" id="KW-0234">DNA repair</keyword>
<dbReference type="SUPFAM" id="SSF52980">
    <property type="entry name" value="Restriction endonuclease-like"/>
    <property type="match status" value="1"/>
</dbReference>
<evidence type="ECO:0000256" key="14">
    <source>
        <dbReference type="ARBA" id="ARBA00048988"/>
    </source>
</evidence>
<feature type="region of interest" description="DNA-binding and helicase activity, interacts with RecC" evidence="15">
    <location>
        <begin position="1"/>
        <end position="778"/>
    </location>
</feature>
<evidence type="ECO:0000256" key="11">
    <source>
        <dbReference type="ARBA" id="ARBA00023204"/>
    </source>
</evidence>
<comment type="miscellaneous">
    <text evidence="15">In the RecBCD complex, RecB has a slow 3'-5' helicase, an exonuclease activity and loads RecA onto ssDNA, RecD has a fast 5'-3' helicase activity, while RecC stimulates the ATPase and processivity of the RecB helicase and contributes to recognition of the Chi site.</text>
</comment>
<evidence type="ECO:0000256" key="6">
    <source>
        <dbReference type="ARBA" id="ARBA00022806"/>
    </source>
</evidence>
<dbReference type="Pfam" id="PF00580">
    <property type="entry name" value="UvrD-helicase"/>
    <property type="match status" value="1"/>
</dbReference>
<comment type="catalytic activity">
    <reaction evidence="13 15">
        <text>Couples ATP hydrolysis with the unwinding of duplex DNA by translocating in the 3'-5' direction.</text>
        <dbReference type="EC" id="5.6.2.4"/>
    </reaction>
</comment>
<comment type="catalytic activity">
    <reaction evidence="14 15">
        <text>ATP + H2O = ADP + phosphate + H(+)</text>
        <dbReference type="Rhea" id="RHEA:13065"/>
        <dbReference type="ChEBI" id="CHEBI:15377"/>
        <dbReference type="ChEBI" id="CHEBI:15378"/>
        <dbReference type="ChEBI" id="CHEBI:30616"/>
        <dbReference type="ChEBI" id="CHEBI:43474"/>
        <dbReference type="ChEBI" id="CHEBI:456216"/>
        <dbReference type="EC" id="5.6.2.4"/>
    </reaction>
</comment>
<evidence type="ECO:0000313" key="19">
    <source>
        <dbReference type="Proteomes" id="UP000244926"/>
    </source>
</evidence>
<dbReference type="PANTHER" id="PTHR11070">
    <property type="entry name" value="UVRD / RECB / PCRA DNA HELICASE FAMILY MEMBER"/>
    <property type="match status" value="1"/>
</dbReference>
<organism evidence="18 19">
    <name type="scientific">Chlamydia serpentis</name>
    <dbReference type="NCBI Taxonomy" id="1967782"/>
    <lineage>
        <taxon>Bacteria</taxon>
        <taxon>Pseudomonadati</taxon>
        <taxon>Chlamydiota</taxon>
        <taxon>Chlamydiia</taxon>
        <taxon>Chlamydiales</taxon>
        <taxon>Chlamydiaceae</taxon>
        <taxon>Chlamydia/Chlamydophila group</taxon>
        <taxon>Chlamydia</taxon>
    </lineage>
</organism>
<keyword evidence="7 15" id="KW-0269">Exonuclease</keyword>